<dbReference type="InterPro" id="IPR028846">
    <property type="entry name" value="Recoverin"/>
</dbReference>
<dbReference type="Gene3D" id="3.30.60.20">
    <property type="match status" value="1"/>
</dbReference>
<sequence length="317" mass="36161">MYTYCQQEEKLKDVLQEFHGEGVLAKYNPEEEIDFEGFKVFMQTFLESELPEDFCQHLFMSFSNKGHKPSPSSSDKPKVSGKFSTENSTCDTGLQLIKGSSTPLKTPALSRPLNTVQLKDIVCYLSLLEGGRPEDKLEFMFRLYDTDGNGCLDSSELEHIISQMMHVAEYLEWDVTELKPILQEMMQEIDYDHDGTVSLEEWIQGGMTTIPLLVLLGLETNVKDDGQHVWRLKHFNKPAYCNLCLNMLIGLGKQGLCCSFCKYTVHERCVARAPLSCIKTYVKSKKNTEVHPIEVFTSRHAWISNAPWNLGQELLLL</sequence>
<feature type="domain" description="EF-hand" evidence="11">
    <location>
        <begin position="177"/>
        <end position="212"/>
    </location>
</feature>
<proteinExistence type="inferred from homology"/>
<reference evidence="12" key="2">
    <citation type="submission" date="2025-09" db="UniProtKB">
        <authorList>
            <consortium name="Ensembl"/>
        </authorList>
    </citation>
    <scope>IDENTIFICATION</scope>
</reference>
<dbReference type="GO" id="GO:0005509">
    <property type="term" value="F:calcium ion binding"/>
    <property type="evidence" value="ECO:0007669"/>
    <property type="project" value="InterPro"/>
</dbReference>
<dbReference type="Pfam" id="PF14513">
    <property type="entry name" value="DAG_kinase_N"/>
    <property type="match status" value="1"/>
</dbReference>
<keyword evidence="6" id="KW-0106">Calcium</keyword>
<reference evidence="12" key="1">
    <citation type="submission" date="2025-08" db="UniProtKB">
        <authorList>
            <consortium name="Ensembl"/>
        </authorList>
    </citation>
    <scope>IDENTIFICATION</scope>
</reference>
<comment type="similarity">
    <text evidence="1">Belongs to the recoverin family.</text>
</comment>
<keyword evidence="4" id="KW-0677">Repeat</keyword>
<dbReference type="InterPro" id="IPR002219">
    <property type="entry name" value="PKC_DAG/PE"/>
</dbReference>
<dbReference type="Pfam" id="PF13499">
    <property type="entry name" value="EF-hand_7"/>
    <property type="match status" value="1"/>
</dbReference>
<dbReference type="Gene3D" id="1.10.238.110">
    <property type="entry name" value="Diacylglycerol kinase alpha"/>
    <property type="match status" value="2"/>
</dbReference>
<evidence type="ECO:0000256" key="1">
    <source>
        <dbReference type="ARBA" id="ARBA00006049"/>
    </source>
</evidence>
<organism evidence="12 13">
    <name type="scientific">Monopterus albus</name>
    <name type="common">Swamp eel</name>
    <dbReference type="NCBI Taxonomy" id="43700"/>
    <lineage>
        <taxon>Eukaryota</taxon>
        <taxon>Metazoa</taxon>
        <taxon>Chordata</taxon>
        <taxon>Craniata</taxon>
        <taxon>Vertebrata</taxon>
        <taxon>Euteleostomi</taxon>
        <taxon>Actinopterygii</taxon>
        <taxon>Neopterygii</taxon>
        <taxon>Teleostei</taxon>
        <taxon>Neoteleostei</taxon>
        <taxon>Acanthomorphata</taxon>
        <taxon>Anabantaria</taxon>
        <taxon>Synbranchiformes</taxon>
        <taxon>Synbranchidae</taxon>
        <taxon>Monopterus</taxon>
    </lineage>
</organism>
<dbReference type="SMART" id="SM00109">
    <property type="entry name" value="C1"/>
    <property type="match status" value="1"/>
</dbReference>
<evidence type="ECO:0000256" key="8">
    <source>
        <dbReference type="ARBA" id="ARBA00023411"/>
    </source>
</evidence>
<evidence type="ECO:0000256" key="4">
    <source>
        <dbReference type="ARBA" id="ARBA00022737"/>
    </source>
</evidence>
<dbReference type="PROSITE" id="PS00479">
    <property type="entry name" value="ZF_DAG_PE_1"/>
    <property type="match status" value="1"/>
</dbReference>
<dbReference type="InterPro" id="IPR047471">
    <property type="entry name" value="C1_DGKbeta-like_rpt1"/>
</dbReference>
<dbReference type="SMART" id="SM00054">
    <property type="entry name" value="EFh"/>
    <property type="match status" value="2"/>
</dbReference>
<keyword evidence="3" id="KW-0479">Metal-binding</keyword>
<evidence type="ECO:0000256" key="3">
    <source>
        <dbReference type="ARBA" id="ARBA00022723"/>
    </source>
</evidence>
<evidence type="ECO:0000256" key="2">
    <source>
        <dbReference type="ARBA" id="ARBA00022707"/>
    </source>
</evidence>
<dbReference type="SUPFAM" id="SSF47473">
    <property type="entry name" value="EF-hand"/>
    <property type="match status" value="2"/>
</dbReference>
<evidence type="ECO:0000313" key="12">
    <source>
        <dbReference type="Ensembl" id="ENSMALP00000009751.1"/>
    </source>
</evidence>
<evidence type="ECO:0000256" key="7">
    <source>
        <dbReference type="ARBA" id="ARBA00023288"/>
    </source>
</evidence>
<keyword evidence="7" id="KW-0449">Lipoprotein</keyword>
<dbReference type="AlphaFoldDB" id="A0A3Q3QD01"/>
<keyword evidence="2" id="KW-0519">Myristate</keyword>
<dbReference type="FunFam" id="1.10.238.10:FF:000017">
    <property type="entry name" value="Diacylglycerol kinase"/>
    <property type="match status" value="1"/>
</dbReference>
<evidence type="ECO:0000256" key="9">
    <source>
        <dbReference type="SAM" id="MobiDB-lite"/>
    </source>
</evidence>
<evidence type="ECO:0000259" key="11">
    <source>
        <dbReference type="PROSITE" id="PS50222"/>
    </source>
</evidence>
<dbReference type="PANTHER" id="PTHR23055">
    <property type="entry name" value="CALCIUM BINDING PROTEINS"/>
    <property type="match status" value="1"/>
</dbReference>
<dbReference type="FunFam" id="3.30.60.20:FF:000016">
    <property type="entry name" value="Diacylglycerol kinase"/>
    <property type="match status" value="1"/>
</dbReference>
<protein>
    <submittedName>
        <fullName evidence="12">Uncharacterized protein</fullName>
    </submittedName>
</protein>
<feature type="region of interest" description="Disordered" evidence="9">
    <location>
        <begin position="65"/>
        <end position="84"/>
    </location>
</feature>
<dbReference type="SUPFAM" id="SSF57889">
    <property type="entry name" value="Cysteine-rich domain"/>
    <property type="match status" value="1"/>
</dbReference>
<evidence type="ECO:0000259" key="10">
    <source>
        <dbReference type="PROSITE" id="PS50081"/>
    </source>
</evidence>
<evidence type="ECO:0000313" key="13">
    <source>
        <dbReference type="Proteomes" id="UP000261600"/>
    </source>
</evidence>
<dbReference type="InterPro" id="IPR011992">
    <property type="entry name" value="EF-hand-dom_pair"/>
</dbReference>
<keyword evidence="5" id="KW-0862">Zinc</keyword>
<dbReference type="Proteomes" id="UP000261600">
    <property type="component" value="Unplaced"/>
</dbReference>
<evidence type="ECO:0000256" key="6">
    <source>
        <dbReference type="ARBA" id="ARBA00022837"/>
    </source>
</evidence>
<accession>A0A3Q3QD01</accession>
<dbReference type="InterPro" id="IPR038199">
    <property type="entry name" value="DGK_typeI_N_sf"/>
</dbReference>
<dbReference type="GO" id="GO:0004143">
    <property type="term" value="F:ATP-dependent diacylglycerol kinase activity"/>
    <property type="evidence" value="ECO:0007669"/>
    <property type="project" value="UniProtKB-EC"/>
</dbReference>
<feature type="domain" description="EF-hand" evidence="11">
    <location>
        <begin position="132"/>
        <end position="167"/>
    </location>
</feature>
<dbReference type="Ensembl" id="ENSMALT00000009955.1">
    <property type="protein sequence ID" value="ENSMALP00000009751.1"/>
    <property type="gene ID" value="ENSMALG00000006859.1"/>
</dbReference>
<dbReference type="InterPro" id="IPR046349">
    <property type="entry name" value="C1-like_sf"/>
</dbReference>
<dbReference type="Pfam" id="PF00130">
    <property type="entry name" value="C1_1"/>
    <property type="match status" value="1"/>
</dbReference>
<dbReference type="InterPro" id="IPR029477">
    <property type="entry name" value="DAG_kinase_typeI_N"/>
</dbReference>
<comment type="catalytic activity">
    <reaction evidence="8">
        <text>a 1,2-diacyl-sn-glycerol + ATP = a 1,2-diacyl-sn-glycero-3-phosphate + ADP + H(+)</text>
        <dbReference type="Rhea" id="RHEA:10272"/>
        <dbReference type="ChEBI" id="CHEBI:15378"/>
        <dbReference type="ChEBI" id="CHEBI:17815"/>
        <dbReference type="ChEBI" id="CHEBI:30616"/>
        <dbReference type="ChEBI" id="CHEBI:58608"/>
        <dbReference type="ChEBI" id="CHEBI:456216"/>
        <dbReference type="EC" id="2.7.1.107"/>
    </reaction>
    <physiologicalReaction direction="left-to-right" evidence="8">
        <dbReference type="Rhea" id="RHEA:10273"/>
    </physiologicalReaction>
</comment>
<dbReference type="PANTHER" id="PTHR23055:SF178">
    <property type="entry name" value="NEUROCALCIN HOMOLOG"/>
    <property type="match status" value="1"/>
</dbReference>
<dbReference type="CDD" id="cd20845">
    <property type="entry name" value="C1_DGKbeta_rpt1"/>
    <property type="match status" value="1"/>
</dbReference>
<evidence type="ECO:0000256" key="5">
    <source>
        <dbReference type="ARBA" id="ARBA00022833"/>
    </source>
</evidence>
<dbReference type="PROSITE" id="PS50222">
    <property type="entry name" value="EF_HAND_2"/>
    <property type="match status" value="2"/>
</dbReference>
<name>A0A3Q3QD01_MONAL</name>
<dbReference type="PROSITE" id="PS50081">
    <property type="entry name" value="ZF_DAG_PE_2"/>
    <property type="match status" value="1"/>
</dbReference>
<dbReference type="PROSITE" id="PS00018">
    <property type="entry name" value="EF_HAND_1"/>
    <property type="match status" value="2"/>
</dbReference>
<keyword evidence="13" id="KW-1185">Reference proteome</keyword>
<dbReference type="CDD" id="cd00051">
    <property type="entry name" value="EFh"/>
    <property type="match status" value="1"/>
</dbReference>
<dbReference type="InterPro" id="IPR002048">
    <property type="entry name" value="EF_hand_dom"/>
</dbReference>
<dbReference type="Gene3D" id="1.10.238.10">
    <property type="entry name" value="EF-hand"/>
    <property type="match status" value="1"/>
</dbReference>
<feature type="domain" description="Phorbol-ester/DAG-type" evidence="10">
    <location>
        <begin position="227"/>
        <end position="277"/>
    </location>
</feature>
<dbReference type="InterPro" id="IPR018247">
    <property type="entry name" value="EF_Hand_1_Ca_BS"/>
</dbReference>